<dbReference type="InterPro" id="IPR003439">
    <property type="entry name" value="ABC_transporter-like_ATP-bd"/>
</dbReference>
<dbReference type="Proteomes" id="UP001595816">
    <property type="component" value="Unassembled WGS sequence"/>
</dbReference>
<dbReference type="PANTHER" id="PTHR42711">
    <property type="entry name" value="ABC TRANSPORTER ATP-BINDING PROTEIN"/>
    <property type="match status" value="1"/>
</dbReference>
<dbReference type="GO" id="GO:0005524">
    <property type="term" value="F:ATP binding"/>
    <property type="evidence" value="ECO:0007669"/>
    <property type="project" value="UniProtKB-KW"/>
</dbReference>
<name>A0ABV8LMA6_9ACTN</name>
<keyword evidence="5" id="KW-0046">Antibiotic resistance</keyword>
<comment type="caution">
    <text evidence="7">The sequence shown here is derived from an EMBL/GenBank/DDBJ whole genome shotgun (WGS) entry which is preliminary data.</text>
</comment>
<evidence type="ECO:0000313" key="8">
    <source>
        <dbReference type="Proteomes" id="UP001595816"/>
    </source>
</evidence>
<dbReference type="Pfam" id="PF00005">
    <property type="entry name" value="ABC_tran"/>
    <property type="match status" value="1"/>
</dbReference>
<dbReference type="CDD" id="cd03230">
    <property type="entry name" value="ABC_DR_subfamily_A"/>
    <property type="match status" value="1"/>
</dbReference>
<dbReference type="SMART" id="SM00382">
    <property type="entry name" value="AAA"/>
    <property type="match status" value="1"/>
</dbReference>
<dbReference type="EMBL" id="JBHSAY010000006">
    <property type="protein sequence ID" value="MFC4131586.1"/>
    <property type="molecule type" value="Genomic_DNA"/>
</dbReference>
<evidence type="ECO:0000256" key="4">
    <source>
        <dbReference type="ARBA" id="ARBA00022840"/>
    </source>
</evidence>
<dbReference type="RefSeq" id="WP_253755255.1">
    <property type="nucleotide sequence ID" value="NZ_JAMZDZ010000001.1"/>
</dbReference>
<dbReference type="InterPro" id="IPR017871">
    <property type="entry name" value="ABC_transporter-like_CS"/>
</dbReference>
<dbReference type="PROSITE" id="PS50893">
    <property type="entry name" value="ABC_TRANSPORTER_2"/>
    <property type="match status" value="1"/>
</dbReference>
<gene>
    <name evidence="7" type="ORF">ACFOZ4_13325</name>
</gene>
<keyword evidence="4 7" id="KW-0067">ATP-binding</keyword>
<accession>A0ABV8LMA6</accession>
<keyword evidence="2" id="KW-0813">Transport</keyword>
<protein>
    <submittedName>
        <fullName evidence="7">ABC transporter ATP-binding protein</fullName>
    </submittedName>
</protein>
<evidence type="ECO:0000256" key="2">
    <source>
        <dbReference type="ARBA" id="ARBA00022448"/>
    </source>
</evidence>
<organism evidence="7 8">
    <name type="scientific">Hamadaea flava</name>
    <dbReference type="NCBI Taxonomy" id="1742688"/>
    <lineage>
        <taxon>Bacteria</taxon>
        <taxon>Bacillati</taxon>
        <taxon>Actinomycetota</taxon>
        <taxon>Actinomycetes</taxon>
        <taxon>Micromonosporales</taxon>
        <taxon>Micromonosporaceae</taxon>
        <taxon>Hamadaea</taxon>
    </lineage>
</organism>
<keyword evidence="8" id="KW-1185">Reference proteome</keyword>
<dbReference type="PROSITE" id="PS00211">
    <property type="entry name" value="ABC_TRANSPORTER_1"/>
    <property type="match status" value="1"/>
</dbReference>
<evidence type="ECO:0000313" key="7">
    <source>
        <dbReference type="EMBL" id="MFC4131586.1"/>
    </source>
</evidence>
<keyword evidence="3" id="KW-0547">Nucleotide-binding</keyword>
<comment type="subcellular location">
    <subcellularLocation>
        <location evidence="1">Cell membrane</location>
        <topology evidence="1">Peripheral membrane protein</topology>
    </subcellularLocation>
</comment>
<dbReference type="Gene3D" id="3.40.50.300">
    <property type="entry name" value="P-loop containing nucleotide triphosphate hydrolases"/>
    <property type="match status" value="1"/>
</dbReference>
<reference evidence="8" key="1">
    <citation type="journal article" date="2019" name="Int. J. Syst. Evol. Microbiol.">
        <title>The Global Catalogue of Microorganisms (GCM) 10K type strain sequencing project: providing services to taxonomists for standard genome sequencing and annotation.</title>
        <authorList>
            <consortium name="The Broad Institute Genomics Platform"/>
            <consortium name="The Broad Institute Genome Sequencing Center for Infectious Disease"/>
            <person name="Wu L."/>
            <person name="Ma J."/>
        </authorList>
    </citation>
    <scope>NUCLEOTIDE SEQUENCE [LARGE SCALE GENOMIC DNA]</scope>
    <source>
        <strain evidence="8">CGMCC 4.7289</strain>
    </source>
</reference>
<dbReference type="InterPro" id="IPR027417">
    <property type="entry name" value="P-loop_NTPase"/>
</dbReference>
<dbReference type="InterPro" id="IPR003593">
    <property type="entry name" value="AAA+_ATPase"/>
</dbReference>
<evidence type="ECO:0000256" key="3">
    <source>
        <dbReference type="ARBA" id="ARBA00022741"/>
    </source>
</evidence>
<feature type="domain" description="ABC transporter" evidence="6">
    <location>
        <begin position="16"/>
        <end position="239"/>
    </location>
</feature>
<dbReference type="SUPFAM" id="SSF52540">
    <property type="entry name" value="P-loop containing nucleoside triphosphate hydrolases"/>
    <property type="match status" value="1"/>
</dbReference>
<dbReference type="InterPro" id="IPR050763">
    <property type="entry name" value="ABC_transporter_ATP-binding"/>
</dbReference>
<proteinExistence type="predicted"/>
<sequence length="317" mass="33740">MTNTVTAEPVVTAPAVRLTGLEKRYGSTVAVAGVDLEIATGEVLALLGPNGAGKSTTIDMMLGLIAPDAGQARLFGRSPREAVVAGQVGAMLQTGALRDGLTVGETVAEIAALHRRPGRVPEVLAEAGLTELAGRRCAKLSGGEKQRVRFAIALISRPELIVLDEPTAGMDVEARREFWAAMRAYSDTGRTVVFATHYLEEAQSFADRVVLLRQGRVVADGTVAQIRAAASGRTIQAVVPGADLDELRRLPGVDHVEVRDDRVTLRCGDSDAALRTLLDRHRDAYDVEVTAAGLEDAFLALTEQPTTLAEKPTEETR</sequence>
<evidence type="ECO:0000256" key="5">
    <source>
        <dbReference type="ARBA" id="ARBA00023251"/>
    </source>
</evidence>
<evidence type="ECO:0000259" key="6">
    <source>
        <dbReference type="PROSITE" id="PS50893"/>
    </source>
</evidence>
<evidence type="ECO:0000256" key="1">
    <source>
        <dbReference type="ARBA" id="ARBA00004202"/>
    </source>
</evidence>
<dbReference type="PANTHER" id="PTHR42711:SF17">
    <property type="entry name" value="ABC TRANSPORTER ATP-BINDING PROTEIN"/>
    <property type="match status" value="1"/>
</dbReference>